<accession>A0ABT0PKE9</accession>
<feature type="compositionally biased region" description="Polar residues" evidence="1">
    <location>
        <begin position="428"/>
        <end position="443"/>
    </location>
</feature>
<feature type="region of interest" description="Disordered" evidence="1">
    <location>
        <begin position="427"/>
        <end position="459"/>
    </location>
</feature>
<name>A0ABT0PKE9_9GAMM</name>
<evidence type="ECO:0000313" key="2">
    <source>
        <dbReference type="EMBL" id="MCL6271865.1"/>
    </source>
</evidence>
<dbReference type="Proteomes" id="UP001203338">
    <property type="component" value="Unassembled WGS sequence"/>
</dbReference>
<gene>
    <name evidence="2" type="ORF">M3P05_18260</name>
</gene>
<proteinExistence type="predicted"/>
<evidence type="ECO:0000313" key="3">
    <source>
        <dbReference type="Proteomes" id="UP001203338"/>
    </source>
</evidence>
<dbReference type="EMBL" id="JAMFLX010000035">
    <property type="protein sequence ID" value="MCL6271865.1"/>
    <property type="molecule type" value="Genomic_DNA"/>
</dbReference>
<protein>
    <submittedName>
        <fullName evidence="2">Uncharacterized protein</fullName>
    </submittedName>
</protein>
<evidence type="ECO:0000256" key="1">
    <source>
        <dbReference type="SAM" id="MobiDB-lite"/>
    </source>
</evidence>
<organism evidence="2 3">
    <name type="scientific">Parendozoicomonas callyspongiae</name>
    <dbReference type="NCBI Taxonomy" id="2942213"/>
    <lineage>
        <taxon>Bacteria</taxon>
        <taxon>Pseudomonadati</taxon>
        <taxon>Pseudomonadota</taxon>
        <taxon>Gammaproteobacteria</taxon>
        <taxon>Oceanospirillales</taxon>
        <taxon>Endozoicomonadaceae</taxon>
        <taxon>Parendozoicomonas</taxon>
    </lineage>
</organism>
<feature type="compositionally biased region" description="Basic residues" evidence="1">
    <location>
        <begin position="386"/>
        <end position="395"/>
    </location>
</feature>
<sequence>MTLLALSHSSEAVLTRPKKSVTTPYKTAKAISSTRKDKLSPEEEDWSSFYTFLNSRDNCEEMKTKASQHDFDMVEVGLPESVPPDYYSLTVLHTQMSSFRAHLQDWLEEYGFERPPVMNGYENGKLPKNANSELRTYLNDRDPLLLITLSHLVHLVRVGDYNISAREIAYFELSLLWIEQILYPAGLNPFDWEKEYSDFLDKYHTYKFRQTFPSASSESELKHLTKTTAMTDDARKLLQEYLFIKEYPPFHEDNLELFTLWNAAVAIDDVCMQVSELDKTCDPLGKHHVLFTLKSALMGSYLDEAEQLLTIFWLKLSEIRSKRTTTWLREVLEYRPSGVPISNNEQNTSNAINWHIPTNQPVNPVSKAPPFQIPPPATAPYLAAKKHKKNKRKPKSILAGKKTVVSRTPSRVKGGYKGDLIALIGKKTPSTASTHSTSQTGSKQRPKTNPRPFHINRSITEKNFNPVNSMTFEQILSSLDPPATATNQLPKATKPISTTIHKHY</sequence>
<reference evidence="2 3" key="1">
    <citation type="submission" date="2022-05" db="EMBL/GenBank/DDBJ databases">
        <authorList>
            <person name="Park J.-S."/>
        </authorList>
    </citation>
    <scope>NUCLEOTIDE SEQUENCE [LARGE SCALE GENOMIC DNA]</scope>
    <source>
        <strain evidence="2 3">2012CJ34-2</strain>
    </source>
</reference>
<comment type="caution">
    <text evidence="2">The sequence shown here is derived from an EMBL/GenBank/DDBJ whole genome shotgun (WGS) entry which is preliminary data.</text>
</comment>
<dbReference type="RefSeq" id="WP_249701529.1">
    <property type="nucleotide sequence ID" value="NZ_JAMFLX010000035.1"/>
</dbReference>
<feature type="region of interest" description="Disordered" evidence="1">
    <location>
        <begin position="481"/>
        <end position="504"/>
    </location>
</feature>
<feature type="compositionally biased region" description="Polar residues" evidence="1">
    <location>
        <begin position="484"/>
        <end position="504"/>
    </location>
</feature>
<feature type="region of interest" description="Disordered" evidence="1">
    <location>
        <begin position="386"/>
        <end position="411"/>
    </location>
</feature>
<keyword evidence="3" id="KW-1185">Reference proteome</keyword>